<dbReference type="InterPro" id="IPR049052">
    <property type="entry name" value="nSTAND1"/>
</dbReference>
<evidence type="ECO:0000259" key="1">
    <source>
        <dbReference type="Pfam" id="PF20703"/>
    </source>
</evidence>
<dbReference type="SUPFAM" id="SSF52540">
    <property type="entry name" value="P-loop containing nucleoside triphosphate hydrolases"/>
    <property type="match status" value="1"/>
</dbReference>
<sequence>MEHDEMIDRLKAIGRAFTPSSPIQERDLFAGRDDQMRTLVITEGQVGQHAVIYGVRGAGKTSLARVAQVIIDPNLQPYYVCHSGDTFDSIWRGLLNTIIITQSIPSLGFDAADRTTPVTAAQLLIPADVVIDPQSIVQALRMLAQHMRLTVVIDEFDRPTDGSLRVMMADTIKILADHALPVTIVLVGVADSVSGLLREHQSIQRSLVQVEMPPMTNKELRDIIQRGMSACGLTYAEEFARETVSLSLGLPHYTHLICLHGATFAVSAGRTRVEISDLNAALRQAIEDASQTVRERYHSATYSNRETLYKAVLLACAMSPRDELNSFGAPDVRDKLRQITGHNYDIPSFANHLTDFSGSGNRGGLLKKIGTTRRFRYQFRDPLMPTYVLMRGRVDGDGASQQSANQTDS</sequence>
<evidence type="ECO:0000313" key="2">
    <source>
        <dbReference type="EMBL" id="RIT32726.1"/>
    </source>
</evidence>
<feature type="domain" description="Novel STAND NTPase 1" evidence="1">
    <location>
        <begin position="24"/>
        <end position="242"/>
    </location>
</feature>
<proteinExistence type="predicted"/>
<dbReference type="InterPro" id="IPR027417">
    <property type="entry name" value="P-loop_NTPase"/>
</dbReference>
<accession>A0ABD7HI81</accession>
<organism evidence="2 3">
    <name type="scientific">Mycobacteroides abscessus</name>
    <dbReference type="NCBI Taxonomy" id="36809"/>
    <lineage>
        <taxon>Bacteria</taxon>
        <taxon>Bacillati</taxon>
        <taxon>Actinomycetota</taxon>
        <taxon>Actinomycetes</taxon>
        <taxon>Mycobacteriales</taxon>
        <taxon>Mycobacteriaceae</taxon>
        <taxon>Mycobacteroides</taxon>
    </lineage>
</organism>
<evidence type="ECO:0000313" key="3">
    <source>
        <dbReference type="Proteomes" id="UP000284557"/>
    </source>
</evidence>
<gene>
    <name evidence="2" type="ORF">D2E76_23225</name>
</gene>
<dbReference type="EMBL" id="QXBN01000023">
    <property type="protein sequence ID" value="RIT32726.1"/>
    <property type="molecule type" value="Genomic_DNA"/>
</dbReference>
<dbReference type="RefSeq" id="WP_100520490.1">
    <property type="nucleotide sequence ID" value="NZ_QXBN01000023.1"/>
</dbReference>
<name>A0ABD7HI81_9MYCO</name>
<dbReference type="PANTHER" id="PTHR34301">
    <property type="entry name" value="DNA-BINDING PROTEIN-RELATED"/>
    <property type="match status" value="1"/>
</dbReference>
<dbReference type="PANTHER" id="PTHR34301:SF8">
    <property type="entry name" value="ATPASE DOMAIN-CONTAINING PROTEIN"/>
    <property type="match status" value="1"/>
</dbReference>
<dbReference type="AlphaFoldDB" id="A0ABD7HI81"/>
<dbReference type="Gene3D" id="3.40.50.300">
    <property type="entry name" value="P-loop containing nucleotide triphosphate hydrolases"/>
    <property type="match status" value="1"/>
</dbReference>
<dbReference type="Pfam" id="PF20703">
    <property type="entry name" value="nSTAND1"/>
    <property type="match status" value="1"/>
</dbReference>
<protein>
    <submittedName>
        <fullName evidence="2">AAA family ATPase</fullName>
    </submittedName>
</protein>
<dbReference type="Proteomes" id="UP000284557">
    <property type="component" value="Unassembled WGS sequence"/>
</dbReference>
<comment type="caution">
    <text evidence="2">The sequence shown here is derived from an EMBL/GenBank/DDBJ whole genome shotgun (WGS) entry which is preliminary data.</text>
</comment>
<reference evidence="2 3" key="1">
    <citation type="submission" date="2018-08" db="EMBL/GenBank/DDBJ databases">
        <title>Linezolid Resistance in Mycobacterium abscessus: MIC Distribution and Comprehensive Investigation of Resistance Mechanisms.</title>
        <authorList>
            <person name="Ye M."/>
            <person name="Xu L."/>
            <person name="Zou Y."/>
            <person name="Li B."/>
            <person name="Guo Q."/>
            <person name="Zhang Y."/>
            <person name="Zhan M."/>
            <person name="Xu B."/>
            <person name="Yu F."/>
            <person name="Zhang Z."/>
            <person name="Chu H."/>
        </authorList>
    </citation>
    <scope>NUCLEOTIDE SEQUENCE [LARGE SCALE GENOMIC DNA]</scope>
    <source>
        <strain evidence="2 3">G143</strain>
    </source>
</reference>